<organism evidence="2 3">
    <name type="scientific">Enterococcus gallinarum</name>
    <dbReference type="NCBI Taxonomy" id="1353"/>
    <lineage>
        <taxon>Bacteria</taxon>
        <taxon>Bacillati</taxon>
        <taxon>Bacillota</taxon>
        <taxon>Bacilli</taxon>
        <taxon>Lactobacillales</taxon>
        <taxon>Enterococcaceae</taxon>
        <taxon>Enterococcus</taxon>
    </lineage>
</organism>
<gene>
    <name evidence="2" type="ORF">GTI89_14260</name>
</gene>
<evidence type="ECO:0000256" key="1">
    <source>
        <dbReference type="SAM" id="Coils"/>
    </source>
</evidence>
<dbReference type="RefSeq" id="WP_094899395.1">
    <property type="nucleotide sequence ID" value="NZ_CAJSYR010000011.1"/>
</dbReference>
<dbReference type="EMBL" id="WVTI01000017">
    <property type="protein sequence ID" value="MXS27221.1"/>
    <property type="molecule type" value="Genomic_DNA"/>
</dbReference>
<evidence type="ECO:0000313" key="2">
    <source>
        <dbReference type="EMBL" id="MXS27221.1"/>
    </source>
</evidence>
<evidence type="ECO:0000313" key="3">
    <source>
        <dbReference type="Proteomes" id="UP000439965"/>
    </source>
</evidence>
<dbReference type="Proteomes" id="UP000439965">
    <property type="component" value="Unassembled WGS sequence"/>
</dbReference>
<name>A0A6I4XN75_ENTGA</name>
<keyword evidence="1" id="KW-0175">Coiled coil</keyword>
<comment type="caution">
    <text evidence="2">The sequence shown here is derived from an EMBL/GenBank/DDBJ whole genome shotgun (WGS) entry which is preliminary data.</text>
</comment>
<reference evidence="2 3" key="1">
    <citation type="submission" date="2019-04" db="EMBL/GenBank/DDBJ databases">
        <title>Step-wise assembly of the neonatal virome modulated by breast feeding.</title>
        <authorList>
            <person name="Liang G."/>
            <person name="Bushman F."/>
        </authorList>
    </citation>
    <scope>NUCLEOTIDE SEQUENCE [LARGE SCALE GENOMIC DNA]</scope>
    <source>
        <strain evidence="2 3">E3404</strain>
    </source>
</reference>
<accession>A0A6I4XN75</accession>
<dbReference type="Pfam" id="PF18928">
    <property type="entry name" value="DUF5677"/>
    <property type="match status" value="1"/>
</dbReference>
<proteinExistence type="predicted"/>
<dbReference type="AlphaFoldDB" id="A0A6I4XN75"/>
<feature type="coiled-coil region" evidence="1">
    <location>
        <begin position="345"/>
        <end position="372"/>
    </location>
</feature>
<dbReference type="InterPro" id="IPR043733">
    <property type="entry name" value="DUF5677"/>
</dbReference>
<protein>
    <submittedName>
        <fullName evidence="2">Uncharacterized protein</fullName>
    </submittedName>
</protein>
<sequence>MDFHSLETGIFEQLNQIIEDKEKLGEKVTEEKITEMIEEMCSPELINELSEPIYDSLISQAPIMYEEHRLEQLEFEARLQMKWLNAFYGLKSVITISEEIGMGLIDEYLEDKQRKDGRYFVPIEYDIAFKLQGKAVVVSKEILMLLQAGYADAAISRWRTLHEISVILGLITASLKNNKDTAKKIAIRFYNRSIVEEFKIVKNQNSKTEKKSEEYFNLKTKVEEIKREYGKKFIYEDYEWARPALINIKGKIYFSHLEEKNGNTHLTSYYKMANNQIHSTSFGLYESFGDIYDSDIGVVFGPSNYGLSIPGQLTIISMIQCTSALLNVETTLDKIMLISVLKKFLDNYSNVFDDIQTNIEKEEEDIRKTQKNFDQ</sequence>